<dbReference type="EC" id="1.8.4.11" evidence="5"/>
<dbReference type="RefSeq" id="WP_014802219.1">
    <property type="nucleotide sequence ID" value="NC_018020.1"/>
</dbReference>
<keyword evidence="2 5" id="KW-0560">Oxidoreductase</keyword>
<comment type="catalytic activity">
    <reaction evidence="4 5">
        <text>[thioredoxin]-disulfide + L-methionine + H2O = L-methionine (S)-S-oxide + [thioredoxin]-dithiol</text>
        <dbReference type="Rhea" id="RHEA:19993"/>
        <dbReference type="Rhea" id="RHEA-COMP:10698"/>
        <dbReference type="Rhea" id="RHEA-COMP:10700"/>
        <dbReference type="ChEBI" id="CHEBI:15377"/>
        <dbReference type="ChEBI" id="CHEBI:29950"/>
        <dbReference type="ChEBI" id="CHEBI:50058"/>
        <dbReference type="ChEBI" id="CHEBI:57844"/>
        <dbReference type="ChEBI" id="CHEBI:58772"/>
        <dbReference type="EC" id="1.8.4.11"/>
    </reaction>
</comment>
<dbReference type="GO" id="GO:0033744">
    <property type="term" value="F:L-methionine:thioredoxin-disulfide S-oxidoreductase activity"/>
    <property type="evidence" value="ECO:0007669"/>
    <property type="project" value="RHEA"/>
</dbReference>
<dbReference type="PANTHER" id="PTHR43774">
    <property type="entry name" value="PEPTIDE METHIONINE SULFOXIDE REDUCTASE"/>
    <property type="match status" value="1"/>
</dbReference>
<dbReference type="AlphaFoldDB" id="I4B344"/>
<evidence type="ECO:0000256" key="3">
    <source>
        <dbReference type="ARBA" id="ARBA00047806"/>
    </source>
</evidence>
<accession>I4B344</accession>
<dbReference type="InterPro" id="IPR036509">
    <property type="entry name" value="Met_Sox_Rdtase_MsrA_sf"/>
</dbReference>
<evidence type="ECO:0000256" key="4">
    <source>
        <dbReference type="ARBA" id="ARBA00048782"/>
    </source>
</evidence>
<name>I4B344_TURPD</name>
<dbReference type="EMBL" id="CP002959">
    <property type="protein sequence ID" value="AFM11701.1"/>
    <property type="molecule type" value="Genomic_DNA"/>
</dbReference>
<dbReference type="Pfam" id="PF01625">
    <property type="entry name" value="PMSR"/>
    <property type="match status" value="1"/>
</dbReference>
<gene>
    <name evidence="5" type="primary">msrA</name>
    <name evidence="7" type="ordered locus">Turpa_1052</name>
</gene>
<protein>
    <recommendedName>
        <fullName evidence="5">Peptide methionine sulfoxide reductase MsrA</fullName>
        <shortName evidence="5">Protein-methionine-S-oxide reductase</shortName>
        <ecNumber evidence="5">1.8.4.11</ecNumber>
    </recommendedName>
    <alternativeName>
        <fullName evidence="5">Peptide-methionine (S)-S-oxide reductase</fullName>
        <shortName evidence="5">Peptide Met(O) reductase</shortName>
    </alternativeName>
</protein>
<dbReference type="Proteomes" id="UP000006048">
    <property type="component" value="Chromosome"/>
</dbReference>
<comment type="catalytic activity">
    <reaction evidence="3 5">
        <text>L-methionyl-[protein] + [thioredoxin]-disulfide + H2O = L-methionyl-(S)-S-oxide-[protein] + [thioredoxin]-dithiol</text>
        <dbReference type="Rhea" id="RHEA:14217"/>
        <dbReference type="Rhea" id="RHEA-COMP:10698"/>
        <dbReference type="Rhea" id="RHEA-COMP:10700"/>
        <dbReference type="Rhea" id="RHEA-COMP:12313"/>
        <dbReference type="Rhea" id="RHEA-COMP:12315"/>
        <dbReference type="ChEBI" id="CHEBI:15377"/>
        <dbReference type="ChEBI" id="CHEBI:16044"/>
        <dbReference type="ChEBI" id="CHEBI:29950"/>
        <dbReference type="ChEBI" id="CHEBI:44120"/>
        <dbReference type="ChEBI" id="CHEBI:50058"/>
        <dbReference type="EC" id="1.8.4.11"/>
    </reaction>
</comment>
<feature type="domain" description="Peptide methionine sulphoxide reductase MsrA" evidence="6">
    <location>
        <begin position="4"/>
        <end position="159"/>
    </location>
</feature>
<reference evidence="7 8" key="1">
    <citation type="submission" date="2012-06" db="EMBL/GenBank/DDBJ databases">
        <title>The complete chromosome of genome of Turneriella parva DSM 21527.</title>
        <authorList>
            <consortium name="US DOE Joint Genome Institute (JGI-PGF)"/>
            <person name="Lucas S."/>
            <person name="Han J."/>
            <person name="Lapidus A."/>
            <person name="Bruce D."/>
            <person name="Goodwin L."/>
            <person name="Pitluck S."/>
            <person name="Peters L."/>
            <person name="Kyrpides N."/>
            <person name="Mavromatis K."/>
            <person name="Ivanova N."/>
            <person name="Mikhailova N."/>
            <person name="Chertkov O."/>
            <person name="Detter J.C."/>
            <person name="Tapia R."/>
            <person name="Han C."/>
            <person name="Land M."/>
            <person name="Hauser L."/>
            <person name="Markowitz V."/>
            <person name="Cheng J.-F."/>
            <person name="Hugenholtz P."/>
            <person name="Woyke T."/>
            <person name="Wu D."/>
            <person name="Gronow S."/>
            <person name="Wellnitz S."/>
            <person name="Brambilla E."/>
            <person name="Klenk H.-P."/>
            <person name="Eisen J.A."/>
        </authorList>
    </citation>
    <scope>NUCLEOTIDE SEQUENCE [LARGE SCALE GENOMIC DNA]</scope>
    <source>
        <strain evidence="8">ATCC BAA-1111 / DSM 21527 / NCTC 11395 / H</strain>
    </source>
</reference>
<dbReference type="Gene3D" id="3.30.1060.10">
    <property type="entry name" value="Peptide methionine sulphoxide reductase MsrA"/>
    <property type="match status" value="1"/>
</dbReference>
<comment type="similarity">
    <text evidence="1 5">Belongs to the MsrA Met sulfoxide reductase family.</text>
</comment>
<dbReference type="InterPro" id="IPR002569">
    <property type="entry name" value="Met_Sox_Rdtase_MsrA_dom"/>
</dbReference>
<evidence type="ECO:0000256" key="2">
    <source>
        <dbReference type="ARBA" id="ARBA00023002"/>
    </source>
</evidence>
<dbReference type="HAMAP" id="MF_01401">
    <property type="entry name" value="MsrA"/>
    <property type="match status" value="1"/>
</dbReference>
<dbReference type="SUPFAM" id="SSF55068">
    <property type="entry name" value="Peptide methionine sulfoxide reductase"/>
    <property type="match status" value="1"/>
</dbReference>
<evidence type="ECO:0000256" key="1">
    <source>
        <dbReference type="ARBA" id="ARBA00005591"/>
    </source>
</evidence>
<feature type="active site" evidence="5">
    <location>
        <position position="11"/>
    </location>
</feature>
<dbReference type="OrthoDB" id="4174719at2"/>
<organism evidence="7 8">
    <name type="scientific">Turneriella parva (strain ATCC BAA-1111 / DSM 21527 / NCTC 11395 / H)</name>
    <name type="common">Leptospira parva</name>
    <dbReference type="NCBI Taxonomy" id="869212"/>
    <lineage>
        <taxon>Bacteria</taxon>
        <taxon>Pseudomonadati</taxon>
        <taxon>Spirochaetota</taxon>
        <taxon>Spirochaetia</taxon>
        <taxon>Leptospirales</taxon>
        <taxon>Leptospiraceae</taxon>
        <taxon>Turneriella</taxon>
    </lineage>
</organism>
<evidence type="ECO:0000313" key="7">
    <source>
        <dbReference type="EMBL" id="AFM11701.1"/>
    </source>
</evidence>
<evidence type="ECO:0000256" key="5">
    <source>
        <dbReference type="HAMAP-Rule" id="MF_01401"/>
    </source>
</evidence>
<comment type="function">
    <text evidence="5">Has an important function as a repair enzyme for proteins that have been inactivated by oxidation. Catalyzes the reversible oxidation-reduction of methionine sulfoxide in proteins to methionine.</text>
</comment>
<dbReference type="STRING" id="869212.Turpa_1052"/>
<dbReference type="HOGENOM" id="CLU_031040_10_2_12"/>
<proteinExistence type="inferred from homology"/>
<dbReference type="KEGG" id="tpx:Turpa_1052"/>
<evidence type="ECO:0000313" key="8">
    <source>
        <dbReference type="Proteomes" id="UP000006048"/>
    </source>
</evidence>
<sequence>MQKKAILAGGCFWGLEELLRSQPGVIDTECGYCGGQVENPTYRNHEGHAEALEITYDETKTNFRNLLNFFFQIHNPTTLNRQGNDIGSSYRSTIFYANEEEKREAEDFIKIVDASKRWPKPVVTTLEPLGEEFGAAGKFWPAEDYHQDYLQKNPNGYTCHRIYFNSYI</sequence>
<dbReference type="PANTHER" id="PTHR43774:SF1">
    <property type="entry name" value="PEPTIDE METHIONINE SULFOXIDE REDUCTASE MSRA 2"/>
    <property type="match status" value="1"/>
</dbReference>
<dbReference type="FunFam" id="3.30.1060.10:FF:000005">
    <property type="entry name" value="Peptide methionine sulfoxide reductase MsrA"/>
    <property type="match status" value="1"/>
</dbReference>
<evidence type="ECO:0000259" key="6">
    <source>
        <dbReference type="Pfam" id="PF01625"/>
    </source>
</evidence>
<dbReference type="GO" id="GO:0008113">
    <property type="term" value="F:peptide-methionine (S)-S-oxide reductase activity"/>
    <property type="evidence" value="ECO:0007669"/>
    <property type="project" value="UniProtKB-UniRule"/>
</dbReference>
<keyword evidence="8" id="KW-1185">Reference proteome</keyword>
<dbReference type="NCBIfam" id="TIGR00401">
    <property type="entry name" value="msrA"/>
    <property type="match status" value="1"/>
</dbReference>
<dbReference type="PATRIC" id="fig|869212.3.peg.1029"/>